<name>A0ACB0LPD4_TRIPR</name>
<dbReference type="Proteomes" id="UP001177021">
    <property type="component" value="Unassembled WGS sequence"/>
</dbReference>
<organism evidence="1 2">
    <name type="scientific">Trifolium pratense</name>
    <name type="common">Red clover</name>
    <dbReference type="NCBI Taxonomy" id="57577"/>
    <lineage>
        <taxon>Eukaryota</taxon>
        <taxon>Viridiplantae</taxon>
        <taxon>Streptophyta</taxon>
        <taxon>Embryophyta</taxon>
        <taxon>Tracheophyta</taxon>
        <taxon>Spermatophyta</taxon>
        <taxon>Magnoliopsida</taxon>
        <taxon>eudicotyledons</taxon>
        <taxon>Gunneridae</taxon>
        <taxon>Pentapetalae</taxon>
        <taxon>rosids</taxon>
        <taxon>fabids</taxon>
        <taxon>Fabales</taxon>
        <taxon>Fabaceae</taxon>
        <taxon>Papilionoideae</taxon>
        <taxon>50 kb inversion clade</taxon>
        <taxon>NPAAA clade</taxon>
        <taxon>Hologalegina</taxon>
        <taxon>IRL clade</taxon>
        <taxon>Trifolieae</taxon>
        <taxon>Trifolium</taxon>
    </lineage>
</organism>
<evidence type="ECO:0000313" key="1">
    <source>
        <dbReference type="EMBL" id="CAJ2671422.1"/>
    </source>
</evidence>
<protein>
    <submittedName>
        <fullName evidence="1">Uncharacterized protein</fullName>
    </submittedName>
</protein>
<sequence>MKRFKNLNSDLPDSILSYIFSKLSLKDLVKISTLSKHWFREWRLLKTDLNFDLDNMFDCYTFEELREDVQLFQRVQSQFATRLDRFMLHYQGDVISSVRVKFPLGYEHSDVIDKLISQGIAKGAKRIELLISDSTKDTNIDMDIDKYEFSFTLLSNTDSLMYLHLQRCRIVTPIDFSGLKNLRTLVLHLVDVEQDMLQGLFSNCIHLVDFTLDNCSFLSDLKIISPTLSHLNIVKCEVFDDENIDIIAPNLLSFEYYCYSGCIGHPLNIKAPMLSHFSYRGIEISTFVGFSGLKNVTTIALYKLSECLQTRVLPLLFKECLQLKDVTIKNCVIRSEMTITNPKLRHLKIVDLGGYVNVPPYKITIEAFNLSSFEYSGPKRIFYVTAPSLLKVFWNEAVSEKNRYSLGPIPTLHHIENLAMTTSHSQIKKLKMVFGQFQNLRGLELFIDEAHDPIIGYFSILDILMVSQRLQKLSLTVRNSRVVRLKREYAGFFHSDLKYVELNGCVCTINAIEFARQLLRNANSLKKITFGSLDKFYIGAGRWTTGSNSYWFERNFIHERLKDEVKGQCKLVIL</sequence>
<gene>
    <name evidence="1" type="ORF">MILVUS5_LOCUS35265</name>
</gene>
<dbReference type="EMBL" id="CASHSV030000615">
    <property type="protein sequence ID" value="CAJ2671422.1"/>
    <property type="molecule type" value="Genomic_DNA"/>
</dbReference>
<evidence type="ECO:0000313" key="2">
    <source>
        <dbReference type="Proteomes" id="UP001177021"/>
    </source>
</evidence>
<comment type="caution">
    <text evidence="1">The sequence shown here is derived from an EMBL/GenBank/DDBJ whole genome shotgun (WGS) entry which is preliminary data.</text>
</comment>
<proteinExistence type="predicted"/>
<keyword evidence="2" id="KW-1185">Reference proteome</keyword>
<accession>A0ACB0LPD4</accession>
<reference evidence="1" key="1">
    <citation type="submission" date="2023-10" db="EMBL/GenBank/DDBJ databases">
        <authorList>
            <person name="Rodriguez Cubillos JULIANA M."/>
            <person name="De Vega J."/>
        </authorList>
    </citation>
    <scope>NUCLEOTIDE SEQUENCE</scope>
</reference>